<dbReference type="EMBL" id="HBUF01268161">
    <property type="protein sequence ID" value="CAG6684574.1"/>
    <property type="molecule type" value="Transcribed_RNA"/>
</dbReference>
<dbReference type="AlphaFoldDB" id="A0A8D8X7L5"/>
<dbReference type="EMBL" id="HBUF01126561">
    <property type="protein sequence ID" value="CAG6643318.1"/>
    <property type="molecule type" value="Transcribed_RNA"/>
</dbReference>
<name>A0A8D8X7L5_9HEMI</name>
<keyword evidence="1" id="KW-0472">Membrane</keyword>
<evidence type="ECO:0000313" key="2">
    <source>
        <dbReference type="EMBL" id="CAG6684575.1"/>
    </source>
</evidence>
<evidence type="ECO:0000256" key="1">
    <source>
        <dbReference type="SAM" id="Phobius"/>
    </source>
</evidence>
<organism evidence="2">
    <name type="scientific">Cacopsylla melanoneura</name>
    <dbReference type="NCBI Taxonomy" id="428564"/>
    <lineage>
        <taxon>Eukaryota</taxon>
        <taxon>Metazoa</taxon>
        <taxon>Ecdysozoa</taxon>
        <taxon>Arthropoda</taxon>
        <taxon>Hexapoda</taxon>
        <taxon>Insecta</taxon>
        <taxon>Pterygota</taxon>
        <taxon>Neoptera</taxon>
        <taxon>Paraneoptera</taxon>
        <taxon>Hemiptera</taxon>
        <taxon>Sternorrhyncha</taxon>
        <taxon>Psylloidea</taxon>
        <taxon>Psyllidae</taxon>
        <taxon>Psyllinae</taxon>
        <taxon>Cacopsylla</taxon>
    </lineage>
</organism>
<keyword evidence="1" id="KW-1133">Transmembrane helix</keyword>
<accession>A0A8D8X7L5</accession>
<reference evidence="2" key="1">
    <citation type="submission" date="2021-05" db="EMBL/GenBank/DDBJ databases">
        <authorList>
            <person name="Alioto T."/>
            <person name="Alioto T."/>
            <person name="Gomez Garrido J."/>
        </authorList>
    </citation>
    <scope>NUCLEOTIDE SEQUENCE</scope>
</reference>
<proteinExistence type="predicted"/>
<keyword evidence="1" id="KW-0812">Transmembrane</keyword>
<dbReference type="EMBL" id="HBUF01268162">
    <property type="protein sequence ID" value="CAG6684575.1"/>
    <property type="molecule type" value="Transcribed_RNA"/>
</dbReference>
<sequence>MVLPCCFRLLTFFPFFQYRIIFFLNSCFLSSDHLALTLLCTMPFSLAIFQYCLIFSPCTIRLSLFRFFHSLDINSLYRFLRSSDHITFRFRCVTPCSLALLQ</sequence>
<feature type="transmembrane region" description="Helical" evidence="1">
    <location>
        <begin position="33"/>
        <end position="56"/>
    </location>
</feature>
<protein>
    <submittedName>
        <fullName evidence="2">Uncharacterized protein</fullName>
    </submittedName>
</protein>